<feature type="transmembrane region" description="Helical" evidence="1">
    <location>
        <begin position="18"/>
        <end position="36"/>
    </location>
</feature>
<dbReference type="EMBL" id="CAJPVI010000100">
    <property type="protein sequence ID" value="CAG2160955.1"/>
    <property type="molecule type" value="Genomic_DNA"/>
</dbReference>
<keyword evidence="1" id="KW-1133">Transmembrane helix</keyword>
<keyword evidence="1" id="KW-0812">Transmembrane</keyword>
<evidence type="ECO:0000313" key="3">
    <source>
        <dbReference type="Proteomes" id="UP000672657"/>
    </source>
</evidence>
<name>A0ABM8TW37_9BURK</name>
<reference evidence="2 3" key="1">
    <citation type="submission" date="2021-03" db="EMBL/GenBank/DDBJ databases">
        <authorList>
            <person name="Peeters C."/>
        </authorList>
    </citation>
    <scope>NUCLEOTIDE SEQUENCE [LARGE SCALE GENOMIC DNA]</scope>
    <source>
        <strain evidence="2 3">LMG 26411</strain>
    </source>
</reference>
<dbReference type="Proteomes" id="UP000672657">
    <property type="component" value="Unassembled WGS sequence"/>
</dbReference>
<accession>A0ABM8TW37</accession>
<evidence type="ECO:0000313" key="2">
    <source>
        <dbReference type="EMBL" id="CAG2160955.1"/>
    </source>
</evidence>
<gene>
    <name evidence="2" type="ORF">LMG26411_07888</name>
</gene>
<proteinExistence type="predicted"/>
<sequence length="37" mass="4092">MMTHEIDLLTESTSEKSIFSLRISIITCALLLIIAIA</sequence>
<evidence type="ECO:0000256" key="1">
    <source>
        <dbReference type="SAM" id="Phobius"/>
    </source>
</evidence>
<organism evidence="2 3">
    <name type="scientific">Cupriavidus numazuensis</name>
    <dbReference type="NCBI Taxonomy" id="221992"/>
    <lineage>
        <taxon>Bacteria</taxon>
        <taxon>Pseudomonadati</taxon>
        <taxon>Pseudomonadota</taxon>
        <taxon>Betaproteobacteria</taxon>
        <taxon>Burkholderiales</taxon>
        <taxon>Burkholderiaceae</taxon>
        <taxon>Cupriavidus</taxon>
    </lineage>
</organism>
<protein>
    <submittedName>
        <fullName evidence="2">Uncharacterized protein</fullName>
    </submittedName>
</protein>
<keyword evidence="3" id="KW-1185">Reference proteome</keyword>
<comment type="caution">
    <text evidence="2">The sequence shown here is derived from an EMBL/GenBank/DDBJ whole genome shotgun (WGS) entry which is preliminary data.</text>
</comment>
<keyword evidence="1" id="KW-0472">Membrane</keyword>